<keyword evidence="3" id="KW-1185">Reference proteome</keyword>
<comment type="caution">
    <text evidence="2">The sequence shown here is derived from an EMBL/GenBank/DDBJ whole genome shotgun (WGS) entry which is preliminary data.</text>
</comment>
<name>A0ABW7ANU6_9ACTN</name>
<gene>
    <name evidence="2" type="ORF">ACFLIM_38340</name>
</gene>
<dbReference type="EMBL" id="JBICRM010000033">
    <property type="protein sequence ID" value="MFG1709067.1"/>
    <property type="molecule type" value="Genomic_DNA"/>
</dbReference>
<evidence type="ECO:0000313" key="2">
    <source>
        <dbReference type="EMBL" id="MFG1709067.1"/>
    </source>
</evidence>
<dbReference type="Proteomes" id="UP001603978">
    <property type="component" value="Unassembled WGS sequence"/>
</dbReference>
<dbReference type="RefSeq" id="WP_393173477.1">
    <property type="nucleotide sequence ID" value="NZ_JBICRM010000033.1"/>
</dbReference>
<keyword evidence="1" id="KW-1133">Transmembrane helix</keyword>
<keyword evidence="1" id="KW-0812">Transmembrane</keyword>
<evidence type="ECO:0000313" key="3">
    <source>
        <dbReference type="Proteomes" id="UP001603978"/>
    </source>
</evidence>
<proteinExistence type="predicted"/>
<evidence type="ECO:0000256" key="1">
    <source>
        <dbReference type="SAM" id="Phobius"/>
    </source>
</evidence>
<protein>
    <submittedName>
        <fullName evidence="2">Uncharacterized protein</fullName>
    </submittedName>
</protein>
<feature type="transmembrane region" description="Helical" evidence="1">
    <location>
        <begin position="26"/>
        <end position="43"/>
    </location>
</feature>
<keyword evidence="1" id="KW-0472">Membrane</keyword>
<organism evidence="2 3">
    <name type="scientific">Nonomuraea marmarensis</name>
    <dbReference type="NCBI Taxonomy" id="3351344"/>
    <lineage>
        <taxon>Bacteria</taxon>
        <taxon>Bacillati</taxon>
        <taxon>Actinomycetota</taxon>
        <taxon>Actinomycetes</taxon>
        <taxon>Streptosporangiales</taxon>
        <taxon>Streptosporangiaceae</taxon>
        <taxon>Nonomuraea</taxon>
    </lineage>
</organism>
<reference evidence="2 3" key="1">
    <citation type="submission" date="2024-10" db="EMBL/GenBank/DDBJ databases">
        <authorList>
            <person name="Topkara A.R."/>
            <person name="Saygin H."/>
        </authorList>
    </citation>
    <scope>NUCLEOTIDE SEQUENCE [LARGE SCALE GENOMIC DNA]</scope>
    <source>
        <strain evidence="2 3">M3C6</strain>
    </source>
</reference>
<accession>A0ABW7ANU6</accession>
<sequence length="66" mass="7145">MRLLRQRRPSKEPQPVREPERIPQRWVLILLAAILGGLTIGGLASSVPAGVATALGLVGLLHKIMK</sequence>